<organism evidence="2 3">
    <name type="scientific">Pichia membranifaciens</name>
    <dbReference type="NCBI Taxonomy" id="4926"/>
    <lineage>
        <taxon>Eukaryota</taxon>
        <taxon>Fungi</taxon>
        <taxon>Dikarya</taxon>
        <taxon>Ascomycota</taxon>
        <taxon>Saccharomycotina</taxon>
        <taxon>Pichiomycetes</taxon>
        <taxon>Pichiales</taxon>
        <taxon>Pichiaceae</taxon>
        <taxon>Pichia</taxon>
    </lineage>
</organism>
<dbReference type="AlphaFoldDB" id="A0A1Q2YF40"/>
<feature type="region of interest" description="Disordered" evidence="1">
    <location>
        <begin position="1"/>
        <end position="41"/>
    </location>
</feature>
<feature type="region of interest" description="Disordered" evidence="1">
    <location>
        <begin position="137"/>
        <end position="187"/>
    </location>
</feature>
<feature type="compositionally biased region" description="Basic and acidic residues" evidence="1">
    <location>
        <begin position="12"/>
        <end position="25"/>
    </location>
</feature>
<feature type="compositionally biased region" description="Low complexity" evidence="1">
    <location>
        <begin position="154"/>
        <end position="179"/>
    </location>
</feature>
<evidence type="ECO:0000313" key="2">
    <source>
        <dbReference type="EMBL" id="GAV28172.1"/>
    </source>
</evidence>
<evidence type="ECO:0000313" key="3">
    <source>
        <dbReference type="Proteomes" id="UP000186136"/>
    </source>
</evidence>
<accession>A0A1Q2YF40</accession>
<protein>
    <submittedName>
        <fullName evidence="2">Uncharacterized protein</fullName>
    </submittedName>
</protein>
<gene>
    <name evidence="2" type="ORF">PMKS-001642</name>
</gene>
<keyword evidence="3" id="KW-1185">Reference proteome</keyword>
<sequence length="187" mass="20700">MVGTESPAAPDDSNKNDTDSKDNNTDKTSFYSIAEPTKAAKNKTVNIPNNKSHFHHRKLSSLVLDEFISTGELPALNDQPRTLDDISYENGTSNNNPIMYNARNNVSVEGHSMFEDNSFNNSYDIPDSDYAVKHAVVRSPSPRRNNHVGMYTQSSSRSPTRSPARSPTRSPTRSPVRSPNRGAFTNV</sequence>
<evidence type="ECO:0000256" key="1">
    <source>
        <dbReference type="SAM" id="MobiDB-lite"/>
    </source>
</evidence>
<proteinExistence type="predicted"/>
<dbReference type="Proteomes" id="UP000186136">
    <property type="component" value="Unassembled WGS sequence"/>
</dbReference>
<reference evidence="2 3" key="1">
    <citation type="submission" date="2016-08" db="EMBL/GenBank/DDBJ databases">
        <title>Whole genome shotgun sequence of Pichia membranifaciens KS47-1.</title>
        <authorList>
            <person name="Konishi M."/>
            <person name="Ishida M."/>
            <person name="Arakawa T."/>
            <person name="Kato Y."/>
            <person name="Horiuchi J."/>
        </authorList>
    </citation>
    <scope>NUCLEOTIDE SEQUENCE [LARGE SCALE GENOMIC DNA]</scope>
    <source>
        <strain evidence="2 3">KS47-1</strain>
    </source>
</reference>
<name>A0A1Q2YF40_9ASCO</name>
<dbReference type="EMBL" id="BDGI01000060">
    <property type="protein sequence ID" value="GAV28172.1"/>
    <property type="molecule type" value="Genomic_DNA"/>
</dbReference>
<comment type="caution">
    <text evidence="2">The sequence shown here is derived from an EMBL/GenBank/DDBJ whole genome shotgun (WGS) entry which is preliminary data.</text>
</comment>
<dbReference type="OrthoDB" id="3998070at2759"/>